<reference evidence="2 3" key="1">
    <citation type="submission" date="2024-01" db="EMBL/GenBank/DDBJ databases">
        <authorList>
            <person name="Alioto T."/>
            <person name="Alioto T."/>
            <person name="Gomez Garrido J."/>
        </authorList>
    </citation>
    <scope>NUCLEOTIDE SEQUENCE [LARGE SCALE GENOMIC DNA]</scope>
</reference>
<feature type="compositionally biased region" description="Polar residues" evidence="1">
    <location>
        <begin position="71"/>
        <end position="97"/>
    </location>
</feature>
<keyword evidence="3" id="KW-1185">Reference proteome</keyword>
<feature type="non-terminal residue" evidence="2">
    <location>
        <position position="1"/>
    </location>
</feature>
<name>A0AAV1QLR7_SCOSC</name>
<feature type="region of interest" description="Disordered" evidence="1">
    <location>
        <begin position="67"/>
        <end position="97"/>
    </location>
</feature>
<dbReference type="Proteomes" id="UP001314229">
    <property type="component" value="Unassembled WGS sequence"/>
</dbReference>
<dbReference type="AlphaFoldDB" id="A0AAV1QLR7"/>
<comment type="caution">
    <text evidence="2">The sequence shown here is derived from an EMBL/GenBank/DDBJ whole genome shotgun (WGS) entry which is preliminary data.</text>
</comment>
<organism evidence="2 3">
    <name type="scientific">Scomber scombrus</name>
    <name type="common">Atlantic mackerel</name>
    <name type="synonym">Scomber vernalis</name>
    <dbReference type="NCBI Taxonomy" id="13677"/>
    <lineage>
        <taxon>Eukaryota</taxon>
        <taxon>Metazoa</taxon>
        <taxon>Chordata</taxon>
        <taxon>Craniata</taxon>
        <taxon>Vertebrata</taxon>
        <taxon>Euteleostomi</taxon>
        <taxon>Actinopterygii</taxon>
        <taxon>Neopterygii</taxon>
        <taxon>Teleostei</taxon>
        <taxon>Neoteleostei</taxon>
        <taxon>Acanthomorphata</taxon>
        <taxon>Pelagiaria</taxon>
        <taxon>Scombriformes</taxon>
        <taxon>Scombridae</taxon>
        <taxon>Scomber</taxon>
    </lineage>
</organism>
<evidence type="ECO:0000313" key="2">
    <source>
        <dbReference type="EMBL" id="CAK6983839.1"/>
    </source>
</evidence>
<protein>
    <submittedName>
        <fullName evidence="2">Uncharacterized protein</fullName>
    </submittedName>
</protein>
<gene>
    <name evidence="2" type="ORF">FSCOSCO3_A002090</name>
</gene>
<evidence type="ECO:0000313" key="3">
    <source>
        <dbReference type="Proteomes" id="UP001314229"/>
    </source>
</evidence>
<accession>A0AAV1QLR7</accession>
<sequence length="97" mass="10944">HCSNTLTLRRQQKNWTTSEHPSHVLLQKMANLLWITVTLIFLLSAGCSAHRDPKYEADLIAALANAEQKKPANQQDKPADQQNKPTLLSKVNSKQKK</sequence>
<evidence type="ECO:0000256" key="1">
    <source>
        <dbReference type="SAM" id="MobiDB-lite"/>
    </source>
</evidence>
<proteinExistence type="predicted"/>
<dbReference type="EMBL" id="CAWUFR010001475">
    <property type="protein sequence ID" value="CAK6983839.1"/>
    <property type="molecule type" value="Genomic_DNA"/>
</dbReference>